<keyword evidence="1" id="KW-0812">Transmembrane</keyword>
<proteinExistence type="predicted"/>
<keyword evidence="1" id="KW-0472">Membrane</keyword>
<dbReference type="AlphaFoldDB" id="A0A6C0I848"/>
<dbReference type="EMBL" id="MN740128">
    <property type="protein sequence ID" value="QHT88959.1"/>
    <property type="molecule type" value="Genomic_DNA"/>
</dbReference>
<organism evidence="2">
    <name type="scientific">viral metagenome</name>
    <dbReference type="NCBI Taxonomy" id="1070528"/>
    <lineage>
        <taxon>unclassified sequences</taxon>
        <taxon>metagenomes</taxon>
        <taxon>organismal metagenomes</taxon>
    </lineage>
</organism>
<accession>A0A6C0I848</accession>
<sequence length="49" mass="5905">MFLELFHYLIGFFIVSLLVFLIIKTNKYFSKNNKQLTSQTMTEHFMNRG</sequence>
<name>A0A6C0I848_9ZZZZ</name>
<protein>
    <submittedName>
        <fullName evidence="2">Uncharacterized protein</fullName>
    </submittedName>
</protein>
<evidence type="ECO:0000313" key="2">
    <source>
        <dbReference type="EMBL" id="QHT88959.1"/>
    </source>
</evidence>
<reference evidence="2" key="1">
    <citation type="journal article" date="2020" name="Nature">
        <title>Giant virus diversity and host interactions through global metagenomics.</title>
        <authorList>
            <person name="Schulz F."/>
            <person name="Roux S."/>
            <person name="Paez-Espino D."/>
            <person name="Jungbluth S."/>
            <person name="Walsh D.A."/>
            <person name="Denef V.J."/>
            <person name="McMahon K.D."/>
            <person name="Konstantinidis K.T."/>
            <person name="Eloe-Fadrosh E.A."/>
            <person name="Kyrpides N.C."/>
            <person name="Woyke T."/>
        </authorList>
    </citation>
    <scope>NUCLEOTIDE SEQUENCE</scope>
    <source>
        <strain evidence="2">GVMAG-M-3300023184-51</strain>
    </source>
</reference>
<keyword evidence="1" id="KW-1133">Transmembrane helix</keyword>
<feature type="transmembrane region" description="Helical" evidence="1">
    <location>
        <begin position="6"/>
        <end position="23"/>
    </location>
</feature>
<evidence type="ECO:0000256" key="1">
    <source>
        <dbReference type="SAM" id="Phobius"/>
    </source>
</evidence>